<dbReference type="EMBL" id="CP075152">
    <property type="protein sequence ID" value="UTX43298.1"/>
    <property type="molecule type" value="Genomic_DNA"/>
</dbReference>
<organism evidence="1 3">
    <name type="scientific">Encephalitozoon hellem</name>
    <name type="common">Microsporidian parasite</name>
    <dbReference type="NCBI Taxonomy" id="27973"/>
    <lineage>
        <taxon>Eukaryota</taxon>
        <taxon>Fungi</taxon>
        <taxon>Fungi incertae sedis</taxon>
        <taxon>Microsporidia</taxon>
        <taxon>Unikaryonidae</taxon>
        <taxon>Encephalitozoon</taxon>
    </lineage>
</organism>
<dbReference type="PANTHER" id="PTHR44163:SF1">
    <property type="entry name" value="U3 SMALL NUCLEOLAR RNA-ASSOCIATED PROTEIN 4 HOMOLOG"/>
    <property type="match status" value="1"/>
</dbReference>
<dbReference type="SUPFAM" id="SSF50978">
    <property type="entry name" value="WD40 repeat-like"/>
    <property type="match status" value="1"/>
</dbReference>
<dbReference type="EMBL" id="CP119067">
    <property type="protein sequence ID" value="WEL38759.1"/>
    <property type="molecule type" value="Genomic_DNA"/>
</dbReference>
<dbReference type="InterPro" id="IPR015943">
    <property type="entry name" value="WD40/YVTN_repeat-like_dom_sf"/>
</dbReference>
<dbReference type="GO" id="GO:0034455">
    <property type="term" value="C:t-UTP complex"/>
    <property type="evidence" value="ECO:0007669"/>
    <property type="project" value="TreeGrafter"/>
</dbReference>
<reference evidence="2 4" key="2">
    <citation type="submission" date="2023-02" db="EMBL/GenBank/DDBJ databases">
        <title>Encephalitozoon hellem ATCC 50451 complete genome.</title>
        <authorList>
            <person name="Mascarenhas dos Santos A.C."/>
            <person name="Julian A.T."/>
            <person name="Pombert J.-F."/>
        </authorList>
    </citation>
    <scope>NUCLEOTIDE SEQUENCE [LARGE SCALE GENOMIC DNA]</scope>
    <source>
        <strain evidence="2 4">ATCC 50451</strain>
    </source>
</reference>
<dbReference type="GO" id="GO:0003723">
    <property type="term" value="F:RNA binding"/>
    <property type="evidence" value="ECO:0007669"/>
    <property type="project" value="TreeGrafter"/>
</dbReference>
<dbReference type="GO" id="GO:0000462">
    <property type="term" value="P:maturation of SSU-rRNA from tricistronic rRNA transcript (SSU-rRNA, 5.8S rRNA, LSU-rRNA)"/>
    <property type="evidence" value="ECO:0007669"/>
    <property type="project" value="InterPro"/>
</dbReference>
<evidence type="ECO:0000313" key="4">
    <source>
        <dbReference type="Proteomes" id="UP001217963"/>
    </source>
</evidence>
<accession>A0A9Q9F8D8</accession>
<dbReference type="InterPro" id="IPR046351">
    <property type="entry name" value="UTP4"/>
</dbReference>
<dbReference type="Proteomes" id="UP001217963">
    <property type="component" value="Chromosome VI"/>
</dbReference>
<dbReference type="PANTHER" id="PTHR44163">
    <property type="entry name" value="U3 SMALL NUCLEOLAR RNA-ASSOCIATED PROTEIN 4 HOMOLOG"/>
    <property type="match status" value="1"/>
</dbReference>
<evidence type="ECO:0000313" key="2">
    <source>
        <dbReference type="EMBL" id="WEL38759.1"/>
    </source>
</evidence>
<dbReference type="GO" id="GO:0030686">
    <property type="term" value="C:90S preribosome"/>
    <property type="evidence" value="ECO:0007669"/>
    <property type="project" value="InterPro"/>
</dbReference>
<reference evidence="1" key="1">
    <citation type="submission" date="2022-08" db="EMBL/GenBank/DDBJ databases">
        <title>Encephalitozoon hellem ATCC 50604 Complete Genome.</title>
        <authorList>
            <person name="Mascarenhas dos Santos A.C."/>
            <person name="Julian A.T."/>
            <person name="Pombert J.-F."/>
        </authorList>
    </citation>
    <scope>NUCLEOTIDE SEQUENCE</scope>
    <source>
        <strain evidence="1">ATCC 50604</strain>
    </source>
</reference>
<dbReference type="Proteomes" id="UP001059546">
    <property type="component" value="Chromosome VI"/>
</dbReference>
<sequence>MKLNLFKNIKTKPSSVTAMSSNNSTIVLFRKNRTLELIDSCTLAPYFTTELEYKVVSSNFVDFHVVACGTECGKLVFFNTKTFDIVHSDAGGVPSNITANSYGLDYKQNSFYYSVGCNVYERKNMDADLLYRGYSTITSLLLSPDQSLVIGDSDGKIKVIKSGKMTSELQLSSGKINMICHITGSTYVSVCDDGSFSYFDTDIGVILQTTRVRSSPLNVCAYLNEKLHLSGADSRIIAFSKNGRKFIKSYQVDTHYAEVRNIEVDNGRILTSGEDTILSVVWPASNRYFENKIFQRTVELGTSKTSRMFYINNRLSVDFYSFDLDVDDMSKGSNEENCEVVENSMQDGKEATFRLSRSSAGNIGYKKQDYRYKVKICTEGNALCSSAPDDFSYVAYSNSAETRVIDLNSPEGIQVKNGFDKANRLIAKKDLLVLQNCKHEILLIDLLTGNEPRKITFDDYREAIYMVGDLLILGYSKIIYSTSDISISSTMDIEGEVIDVCEYNETHFIVFTMIKSFEPKKKYLVYKVSFGNGHSAEKVKFFETYALVTSISLFRDKIIFTNFNAIQMLNNEMKEEKYPLGAVIYGCKAMKDEVVAIQDSWNNIRLELPPSVFKEKFSNK</sequence>
<dbReference type="AlphaFoldDB" id="A0A9Q9F8D8"/>
<evidence type="ECO:0000313" key="3">
    <source>
        <dbReference type="Proteomes" id="UP001059546"/>
    </source>
</evidence>
<dbReference type="InterPro" id="IPR036322">
    <property type="entry name" value="WD40_repeat_dom_sf"/>
</dbReference>
<dbReference type="Gene3D" id="2.130.10.10">
    <property type="entry name" value="YVTN repeat-like/Quinoprotein amine dehydrogenase"/>
    <property type="match status" value="1"/>
</dbReference>
<name>A0A9Q9F8D8_ENCHE</name>
<evidence type="ECO:0000313" key="1">
    <source>
        <dbReference type="EMBL" id="UTX43298.1"/>
    </source>
</evidence>
<keyword evidence="4" id="KW-1185">Reference proteome</keyword>
<dbReference type="GO" id="GO:0032040">
    <property type="term" value="C:small-subunit processome"/>
    <property type="evidence" value="ECO:0007669"/>
    <property type="project" value="TreeGrafter"/>
</dbReference>
<gene>
    <name evidence="1" type="ORF">GPU96_06g10440</name>
    <name evidence="2" type="ORF">PFJ87_06g00240</name>
</gene>
<dbReference type="OrthoDB" id="2186662at2759"/>
<protein>
    <submittedName>
        <fullName evidence="1">WD40 domain-containing protein</fullName>
    </submittedName>
</protein>
<proteinExistence type="predicted"/>